<feature type="compositionally biased region" description="Polar residues" evidence="6">
    <location>
        <begin position="26"/>
        <end position="38"/>
    </location>
</feature>
<protein>
    <submittedName>
        <fullName evidence="7">Putative ribonucleotide reductase inhibitor protein</fullName>
    </submittedName>
</protein>
<dbReference type="InterPro" id="IPR013900">
    <property type="entry name" value="RNR_inhibitor"/>
</dbReference>
<evidence type="ECO:0000256" key="4">
    <source>
        <dbReference type="ARBA" id="ARBA00022490"/>
    </source>
</evidence>
<name>M7TLY3_EUTLA</name>
<feature type="compositionally biased region" description="Low complexity" evidence="6">
    <location>
        <begin position="40"/>
        <end position="56"/>
    </location>
</feature>
<proteinExistence type="inferred from homology"/>
<dbReference type="GO" id="GO:0005737">
    <property type="term" value="C:cytoplasm"/>
    <property type="evidence" value="ECO:0007669"/>
    <property type="project" value="UniProtKB-SubCell"/>
</dbReference>
<evidence type="ECO:0000256" key="2">
    <source>
        <dbReference type="ARBA" id="ARBA00004496"/>
    </source>
</evidence>
<gene>
    <name evidence="7" type="ORF">UCREL1_2018</name>
</gene>
<sequence length="351" mass="36848">MSAPRVKRPFAGAASDPAQRQITFFFSNSGSSTPSLDTFASPSSAPVPASSYGTRTPQPPGTPPLPATVQTNLLSVGMRVRKSVPEGYKTGSYSGFALWDESNSAAAPSSSSSSSYPSSEGRSRANAFSAPRELLPFCGIHSIGGLSTQPENIYLPSAAVSPTLADTMSYRPSAVSVDDMSVAAAAALEDIPGLTSSQESMDSALSITTTITDVDASSPSLQTRKRSFTEDGDEEAPETPDRLNIWRNAQYDGEISPRSLAPVGWGNGRVMAVPRKGRLGRNRMGAPPAPAPALAPAPGEKTMLMSIDGAGAGAGYNKGLGQENVMIVDEDFDEADFLDRNRSWEVEMSDV</sequence>
<dbReference type="EMBL" id="KB705740">
    <property type="protein sequence ID" value="EMR70941.1"/>
    <property type="molecule type" value="Genomic_DNA"/>
</dbReference>
<feature type="region of interest" description="Disordered" evidence="6">
    <location>
        <begin position="103"/>
        <end position="124"/>
    </location>
</feature>
<evidence type="ECO:0000313" key="8">
    <source>
        <dbReference type="Proteomes" id="UP000012174"/>
    </source>
</evidence>
<reference evidence="8" key="1">
    <citation type="journal article" date="2013" name="Genome Announc.">
        <title>Draft genome sequence of the grapevine dieback fungus Eutypa lata UCR-EL1.</title>
        <authorList>
            <person name="Blanco-Ulate B."/>
            <person name="Rolshausen P.E."/>
            <person name="Cantu D."/>
        </authorList>
    </citation>
    <scope>NUCLEOTIDE SEQUENCE [LARGE SCALE GENOMIC DNA]</scope>
    <source>
        <strain evidence="8">UCR-EL1</strain>
    </source>
</reference>
<evidence type="ECO:0000256" key="1">
    <source>
        <dbReference type="ARBA" id="ARBA00004123"/>
    </source>
</evidence>
<comment type="subcellular location">
    <subcellularLocation>
        <location evidence="2">Cytoplasm</location>
    </subcellularLocation>
    <subcellularLocation>
        <location evidence="1">Nucleus</location>
    </subcellularLocation>
</comment>
<dbReference type="PANTHER" id="PTHR28081:SF1">
    <property type="entry name" value="DAMAGE-REGULATED IMPORT FACILITATOR 1"/>
    <property type="match status" value="1"/>
</dbReference>
<evidence type="ECO:0000313" key="7">
    <source>
        <dbReference type="EMBL" id="EMR70941.1"/>
    </source>
</evidence>
<dbReference type="OrthoDB" id="4072855at2759"/>
<dbReference type="Pfam" id="PF08591">
    <property type="entry name" value="RNR_inhib"/>
    <property type="match status" value="1"/>
</dbReference>
<comment type="similarity">
    <text evidence="3">Belongs to the DIF1/spd1 family.</text>
</comment>
<keyword evidence="4" id="KW-0963">Cytoplasm</keyword>
<dbReference type="AlphaFoldDB" id="M7TLY3"/>
<dbReference type="KEGG" id="ela:UCREL1_2018"/>
<evidence type="ECO:0000256" key="5">
    <source>
        <dbReference type="ARBA" id="ARBA00023242"/>
    </source>
</evidence>
<dbReference type="GO" id="GO:1990846">
    <property type="term" value="F:ribonucleoside-diphosphate reductase inhibitor activity"/>
    <property type="evidence" value="ECO:0007669"/>
    <property type="project" value="TreeGrafter"/>
</dbReference>
<feature type="region of interest" description="Disordered" evidence="6">
    <location>
        <begin position="216"/>
        <end position="241"/>
    </location>
</feature>
<dbReference type="eggNOG" id="ENOG502S8VH">
    <property type="taxonomic scope" value="Eukaryota"/>
</dbReference>
<accession>M7TLY3</accession>
<dbReference type="GO" id="GO:0008104">
    <property type="term" value="P:intracellular protein localization"/>
    <property type="evidence" value="ECO:0007669"/>
    <property type="project" value="TreeGrafter"/>
</dbReference>
<keyword evidence="8" id="KW-1185">Reference proteome</keyword>
<dbReference type="GO" id="GO:0005634">
    <property type="term" value="C:nucleus"/>
    <property type="evidence" value="ECO:0007669"/>
    <property type="project" value="UniProtKB-SubCell"/>
</dbReference>
<evidence type="ECO:0000256" key="6">
    <source>
        <dbReference type="SAM" id="MobiDB-lite"/>
    </source>
</evidence>
<feature type="compositionally biased region" description="Low complexity" evidence="6">
    <location>
        <begin position="103"/>
        <end position="119"/>
    </location>
</feature>
<evidence type="ECO:0000256" key="3">
    <source>
        <dbReference type="ARBA" id="ARBA00005459"/>
    </source>
</evidence>
<dbReference type="OMA" id="MDWRRRE"/>
<keyword evidence="5" id="KW-0539">Nucleus</keyword>
<feature type="compositionally biased region" description="Pro residues" evidence="6">
    <location>
        <begin position="57"/>
        <end position="66"/>
    </location>
</feature>
<organism evidence="7 8">
    <name type="scientific">Eutypa lata (strain UCR-EL1)</name>
    <name type="common">Grapevine dieback disease fungus</name>
    <name type="synonym">Eutypa armeniacae</name>
    <dbReference type="NCBI Taxonomy" id="1287681"/>
    <lineage>
        <taxon>Eukaryota</taxon>
        <taxon>Fungi</taxon>
        <taxon>Dikarya</taxon>
        <taxon>Ascomycota</taxon>
        <taxon>Pezizomycotina</taxon>
        <taxon>Sordariomycetes</taxon>
        <taxon>Xylariomycetidae</taxon>
        <taxon>Xylariales</taxon>
        <taxon>Diatrypaceae</taxon>
        <taxon>Eutypa</taxon>
    </lineage>
</organism>
<dbReference type="HOGENOM" id="CLU_050885_2_0_1"/>
<feature type="region of interest" description="Disordered" evidence="6">
    <location>
        <begin position="26"/>
        <end position="70"/>
    </location>
</feature>
<dbReference type="Proteomes" id="UP000012174">
    <property type="component" value="Unassembled WGS sequence"/>
</dbReference>
<dbReference type="PANTHER" id="PTHR28081">
    <property type="entry name" value="DAMAGE-REGULATED IMPORT FACILITATOR 1-RELATED"/>
    <property type="match status" value="1"/>
</dbReference>